<protein>
    <submittedName>
        <fullName evidence="1">Uncharacterized protein</fullName>
    </submittedName>
</protein>
<accession>A0A438BF31</accession>
<dbReference type="EMBL" id="RKLP01000004">
    <property type="protein sequence ID" value="RVW09629.1"/>
    <property type="molecule type" value="Genomic_DNA"/>
</dbReference>
<dbReference type="Proteomes" id="UP000286208">
    <property type="component" value="Unassembled WGS sequence"/>
</dbReference>
<gene>
    <name evidence="1" type="ORF">EGT67_09170</name>
</gene>
<comment type="caution">
    <text evidence="1">The sequence shown here is derived from an EMBL/GenBank/DDBJ whole genome shotgun (WGS) entry which is preliminary data.</text>
</comment>
<dbReference type="RefSeq" id="WP_127915767.1">
    <property type="nucleotide sequence ID" value="NZ_RKLP01000004.1"/>
</dbReference>
<proteinExistence type="predicted"/>
<sequence length="108" mass="11640">MDVEAGALMYLRLSADYMNPVVTVVGSGPTSTVSLGVSDALTRDLEAWNGRYQSIIQLSAEARRDPDSVAAIQRLDREGRILASKIAEGVSGGSKVEYYSEGLFRLIS</sequence>
<evidence type="ECO:0000313" key="1">
    <source>
        <dbReference type="EMBL" id="RVW09629.1"/>
    </source>
</evidence>
<keyword evidence="2" id="KW-1185">Reference proteome</keyword>
<reference evidence="1 2" key="1">
    <citation type="submission" date="2018-11" db="EMBL/GenBank/DDBJ databases">
        <title>Rhodococcus spongicola sp. nov. and Rhodococcus xishaensis sp. nov. from marine sponges.</title>
        <authorList>
            <person name="Li L."/>
            <person name="Lin H.W."/>
        </authorList>
    </citation>
    <scope>NUCLEOTIDE SEQUENCE [LARGE SCALE GENOMIC DNA]</scope>
    <source>
        <strain evidence="1 2">CCTCC AB2014297</strain>
    </source>
</reference>
<evidence type="ECO:0000313" key="2">
    <source>
        <dbReference type="Proteomes" id="UP000286208"/>
    </source>
</evidence>
<dbReference type="AlphaFoldDB" id="A0A438BF31"/>
<name>A0A438BF31_9NOCA</name>
<organism evidence="1 2">
    <name type="scientific">Prescottella agglutinans</name>
    <dbReference type="NCBI Taxonomy" id="1644129"/>
    <lineage>
        <taxon>Bacteria</taxon>
        <taxon>Bacillati</taxon>
        <taxon>Actinomycetota</taxon>
        <taxon>Actinomycetes</taxon>
        <taxon>Mycobacteriales</taxon>
        <taxon>Nocardiaceae</taxon>
        <taxon>Prescottella</taxon>
    </lineage>
</organism>
<dbReference type="OrthoDB" id="5148315at2"/>